<gene>
    <name evidence="2" type="ORF">I316_03357</name>
</gene>
<accession>A0A1B9GUU3</accession>
<protein>
    <submittedName>
        <fullName evidence="2">Uncharacterized protein</fullName>
    </submittedName>
</protein>
<dbReference type="AlphaFoldDB" id="A0A1B9GUU3"/>
<feature type="region of interest" description="Disordered" evidence="1">
    <location>
        <begin position="148"/>
        <end position="179"/>
    </location>
</feature>
<proteinExistence type="predicted"/>
<reference evidence="3" key="2">
    <citation type="submission" date="2013-12" db="EMBL/GenBank/DDBJ databases">
        <title>Evolution of pathogenesis and genome organization in the Tremellales.</title>
        <authorList>
            <person name="Cuomo C."/>
            <person name="Litvintseva A."/>
            <person name="Heitman J."/>
            <person name="Chen Y."/>
            <person name="Sun S."/>
            <person name="Springer D."/>
            <person name="Dromer F."/>
            <person name="Young S."/>
            <person name="Zeng Q."/>
            <person name="Chapman S."/>
            <person name="Gujja S."/>
            <person name="Saif S."/>
            <person name="Birren B."/>
        </authorList>
    </citation>
    <scope>NUCLEOTIDE SEQUENCE [LARGE SCALE GENOMIC DNA]</scope>
    <source>
        <strain evidence="3">BCC8398</strain>
    </source>
</reference>
<sequence length="311" mass="34438">MLCRCCTNHDAECLFPPVQAPSIDPRKGLRLPSCVRCALYGYSCSIFDNVPNDHRWYPQTDGTFEHKLAPESVIMEDEARRQAIGVGKGECKGKGKGKALQGDEEDSEHDQMIDERKWEPHFEAYKFIQQNPSVIQVIMEQDAQFQAKGGRCKAEHNHGGGHHSASQSHSYRHQGGGGDVCCSATSSSHALAAAYQSTFTYGHPVAISSSSERETEKENHVDIKDKVDPVAIVSQNLSQLTSSLLRSVEDYVDTVAITNHLESEARGNSDHEEIAQEARRYVHSRAIASLEGFKNAISQIEETVKKKLSVK</sequence>
<name>A0A1B9GUU3_9TREE</name>
<evidence type="ECO:0000313" key="3">
    <source>
        <dbReference type="Proteomes" id="UP000092666"/>
    </source>
</evidence>
<evidence type="ECO:0000256" key="1">
    <source>
        <dbReference type="SAM" id="MobiDB-lite"/>
    </source>
</evidence>
<feature type="region of interest" description="Disordered" evidence="1">
    <location>
        <begin position="85"/>
        <end position="110"/>
    </location>
</feature>
<keyword evidence="3" id="KW-1185">Reference proteome</keyword>
<dbReference type="EMBL" id="KV700123">
    <property type="protein sequence ID" value="OCF34813.1"/>
    <property type="molecule type" value="Genomic_DNA"/>
</dbReference>
<dbReference type="Proteomes" id="UP000092666">
    <property type="component" value="Unassembled WGS sequence"/>
</dbReference>
<reference evidence="2 3" key="1">
    <citation type="submission" date="2013-07" db="EMBL/GenBank/DDBJ databases">
        <title>The Genome Sequence of Cryptococcus heveanensis BCC8398.</title>
        <authorList>
            <consortium name="The Broad Institute Genome Sequencing Platform"/>
            <person name="Cuomo C."/>
            <person name="Litvintseva A."/>
            <person name="Chen Y."/>
            <person name="Heitman J."/>
            <person name="Sun S."/>
            <person name="Springer D."/>
            <person name="Dromer F."/>
            <person name="Young S.K."/>
            <person name="Zeng Q."/>
            <person name="Gargeya S."/>
            <person name="Fitzgerald M."/>
            <person name="Abouelleil A."/>
            <person name="Alvarado L."/>
            <person name="Berlin A.M."/>
            <person name="Chapman S.B."/>
            <person name="Dewar J."/>
            <person name="Goldberg J."/>
            <person name="Griggs A."/>
            <person name="Gujja S."/>
            <person name="Hansen M."/>
            <person name="Howarth C."/>
            <person name="Imamovic A."/>
            <person name="Larimer J."/>
            <person name="McCowan C."/>
            <person name="Murphy C."/>
            <person name="Pearson M."/>
            <person name="Priest M."/>
            <person name="Roberts A."/>
            <person name="Saif S."/>
            <person name="Shea T."/>
            <person name="Sykes S."/>
            <person name="Wortman J."/>
            <person name="Nusbaum C."/>
            <person name="Birren B."/>
        </authorList>
    </citation>
    <scope>NUCLEOTIDE SEQUENCE [LARGE SCALE GENOMIC DNA]</scope>
    <source>
        <strain evidence="2 3">BCC8398</strain>
    </source>
</reference>
<evidence type="ECO:0000313" key="2">
    <source>
        <dbReference type="EMBL" id="OCF34813.1"/>
    </source>
</evidence>
<organism evidence="2 3">
    <name type="scientific">Kwoniella heveanensis BCC8398</name>
    <dbReference type="NCBI Taxonomy" id="1296120"/>
    <lineage>
        <taxon>Eukaryota</taxon>
        <taxon>Fungi</taxon>
        <taxon>Dikarya</taxon>
        <taxon>Basidiomycota</taxon>
        <taxon>Agaricomycotina</taxon>
        <taxon>Tremellomycetes</taxon>
        <taxon>Tremellales</taxon>
        <taxon>Cryptococcaceae</taxon>
        <taxon>Kwoniella</taxon>
    </lineage>
</organism>